<dbReference type="Proteomes" id="UP000254465">
    <property type="component" value="Unassembled WGS sequence"/>
</dbReference>
<dbReference type="InterPro" id="IPR010640">
    <property type="entry name" value="Low_temperature_requirement_A"/>
</dbReference>
<dbReference type="RefSeq" id="WP_017805046.1">
    <property type="nucleotide sequence ID" value="NZ_RQXP01000006.1"/>
</dbReference>
<dbReference type="PANTHER" id="PTHR36840:SF1">
    <property type="entry name" value="BLL5714 PROTEIN"/>
    <property type="match status" value="1"/>
</dbReference>
<dbReference type="EMBL" id="UGHK01000002">
    <property type="protein sequence ID" value="STO72946.1"/>
    <property type="molecule type" value="Genomic_DNA"/>
</dbReference>
<sequence>MIHKIMRSRDHHEPHRVATTLELYFDLVFVIAIAATASGLHHALAAHHFSDGLIRFATSFFCVWWAWMNFTWFASAYDNDDFSYRIVTMVQMFGAIILAIGINNVFEHNDYTMILIGYIVMRIAMAYQWFRAAKSDSERRTTCLRYAFGIIIAQLFWAIIVIYIPHLFNQIFLFGALLELSVPVWAESANKTAWHPHHIAERYGLLVIIVLGEGILGATNAITPLFHSNEAILTEAFPLGLGISALMFSLWWLYFKMPWGEFLHSQRTLNNALVYGYGHLLIFIALTALGSGLELLADSVKEFGTMAEVAEHSTNAHSVSPLFAMTALSLCTAIYLIALAFLRWYLDKDTNYSVIGFTLAIAATFLGVLCVYLGMPLQWSIWFTVIAPIAMISFYKTKPIHLD</sequence>
<dbReference type="AlphaFoldDB" id="A0A377ICF6"/>
<name>A0A377ICF6_AVIPA</name>
<evidence type="ECO:0000313" key="1">
    <source>
        <dbReference type="EMBL" id="STO72946.1"/>
    </source>
</evidence>
<proteinExistence type="predicted"/>
<gene>
    <name evidence="1" type="ORF">NCTC11296_02891</name>
</gene>
<organism evidence="1 2">
    <name type="scientific">Avibacterium paragallinarum</name>
    <name type="common">Haemophilus gallinarum</name>
    <dbReference type="NCBI Taxonomy" id="728"/>
    <lineage>
        <taxon>Bacteria</taxon>
        <taxon>Pseudomonadati</taxon>
        <taxon>Pseudomonadota</taxon>
        <taxon>Gammaproteobacteria</taxon>
        <taxon>Pasteurellales</taxon>
        <taxon>Pasteurellaceae</taxon>
        <taxon>Avibacterium</taxon>
    </lineage>
</organism>
<reference evidence="1 2" key="1">
    <citation type="submission" date="2018-06" db="EMBL/GenBank/DDBJ databases">
        <authorList>
            <consortium name="Pathogen Informatics"/>
            <person name="Doyle S."/>
        </authorList>
    </citation>
    <scope>NUCLEOTIDE SEQUENCE [LARGE SCALE GENOMIC DNA]</scope>
    <source>
        <strain evidence="1 2">NCTC11296</strain>
    </source>
</reference>
<dbReference type="PANTHER" id="PTHR36840">
    <property type="entry name" value="BLL5714 PROTEIN"/>
    <property type="match status" value="1"/>
</dbReference>
<protein>
    <submittedName>
        <fullName evidence="1">Predicted membrane protein</fullName>
    </submittedName>
</protein>
<accession>A0A377ICF6</accession>
<dbReference type="Pfam" id="PF06772">
    <property type="entry name" value="LtrA"/>
    <property type="match status" value="1"/>
</dbReference>
<evidence type="ECO:0000313" key="2">
    <source>
        <dbReference type="Proteomes" id="UP000254465"/>
    </source>
</evidence>